<evidence type="ECO:0008006" key="4">
    <source>
        <dbReference type="Google" id="ProtNLM"/>
    </source>
</evidence>
<evidence type="ECO:0000313" key="2">
    <source>
        <dbReference type="EMBL" id="MCY1079140.1"/>
    </source>
</evidence>
<reference evidence="2 3" key="1">
    <citation type="submission" date="2022-11" db="EMBL/GenBank/DDBJ databases">
        <title>Minimal conservation of predation-associated metabolite biosynthetic gene clusters underscores biosynthetic potential of Myxococcota including descriptions for ten novel species: Archangium lansinium sp. nov., Myxococcus landrumus sp. nov., Nannocystis bai.</title>
        <authorList>
            <person name="Ahearne A."/>
            <person name="Stevens C."/>
            <person name="Phillips K."/>
        </authorList>
    </citation>
    <scope>NUCLEOTIDE SEQUENCE [LARGE SCALE GENOMIC DNA]</scope>
    <source>
        <strain evidence="2 3">MIWBW</strain>
    </source>
</reference>
<dbReference type="RefSeq" id="WP_267537877.1">
    <property type="nucleotide sequence ID" value="NZ_JAPNKA010000001.1"/>
</dbReference>
<evidence type="ECO:0000313" key="3">
    <source>
        <dbReference type="Proteomes" id="UP001207654"/>
    </source>
</evidence>
<keyword evidence="1" id="KW-0732">Signal</keyword>
<dbReference type="EMBL" id="JAPNKA010000001">
    <property type="protein sequence ID" value="MCY1079140.1"/>
    <property type="molecule type" value="Genomic_DNA"/>
</dbReference>
<dbReference type="PROSITE" id="PS51257">
    <property type="entry name" value="PROKAR_LIPOPROTEIN"/>
    <property type="match status" value="1"/>
</dbReference>
<feature type="signal peptide" evidence="1">
    <location>
        <begin position="1"/>
        <end position="21"/>
    </location>
</feature>
<gene>
    <name evidence="2" type="ORF">OV287_32230</name>
</gene>
<organism evidence="2 3">
    <name type="scientific">Archangium lansingense</name>
    <dbReference type="NCBI Taxonomy" id="2995310"/>
    <lineage>
        <taxon>Bacteria</taxon>
        <taxon>Pseudomonadati</taxon>
        <taxon>Myxococcota</taxon>
        <taxon>Myxococcia</taxon>
        <taxon>Myxococcales</taxon>
        <taxon>Cystobacterineae</taxon>
        <taxon>Archangiaceae</taxon>
        <taxon>Archangium</taxon>
    </lineage>
</organism>
<accession>A0ABT4ABT5</accession>
<dbReference type="Proteomes" id="UP001207654">
    <property type="component" value="Unassembled WGS sequence"/>
</dbReference>
<keyword evidence="3" id="KW-1185">Reference proteome</keyword>
<feature type="chain" id="PRO_5046389473" description="Lipoprotein" evidence="1">
    <location>
        <begin position="22"/>
        <end position="175"/>
    </location>
</feature>
<name>A0ABT4ABT5_9BACT</name>
<proteinExistence type="predicted"/>
<protein>
    <recommendedName>
        <fullName evidence="4">Lipoprotein</fullName>
    </recommendedName>
</protein>
<evidence type="ECO:0000256" key="1">
    <source>
        <dbReference type="SAM" id="SignalP"/>
    </source>
</evidence>
<sequence length="175" mass="18169">MKRILQSLSSSLLGLCAVVTAGCFLEAPDFSGKSCESVADCPQPYTCVAARPGAGRTCEVLNAPGVSDPNTGPVPTWCQDIQPILAANCVSSCHGADSSGSNGRSDFRLDMYEMDGGVAGAKLMAPRIHARTVVFRTMPPPGNPEPTEEQRVLIDRWAAGGAPFCADDSAPDGGP</sequence>
<comment type="caution">
    <text evidence="2">The sequence shown here is derived from an EMBL/GenBank/DDBJ whole genome shotgun (WGS) entry which is preliminary data.</text>
</comment>